<dbReference type="PANTHER" id="PTHR42929">
    <property type="entry name" value="INNER MEMBRANE ABC TRANSPORTER PERMEASE PROTEIN YDCU-RELATED-RELATED"/>
    <property type="match status" value="1"/>
</dbReference>
<dbReference type="Pfam" id="PF00528">
    <property type="entry name" value="BPD_transp_1"/>
    <property type="match status" value="1"/>
</dbReference>
<evidence type="ECO:0000313" key="10">
    <source>
        <dbReference type="EMBL" id="SER58708.1"/>
    </source>
</evidence>
<keyword evidence="6 8" id="KW-1133">Transmembrane helix</keyword>
<name>A0A1H9QE64_9ACTN</name>
<evidence type="ECO:0000259" key="9">
    <source>
        <dbReference type="PROSITE" id="PS50928"/>
    </source>
</evidence>
<dbReference type="AlphaFoldDB" id="A0A1H9QE64"/>
<evidence type="ECO:0000256" key="3">
    <source>
        <dbReference type="ARBA" id="ARBA00022448"/>
    </source>
</evidence>
<keyword evidence="3 8" id="KW-0813">Transport</keyword>
<keyword evidence="7 8" id="KW-0472">Membrane</keyword>
<dbReference type="SUPFAM" id="SSF161098">
    <property type="entry name" value="MetI-like"/>
    <property type="match status" value="1"/>
</dbReference>
<organism evidence="10 11">
    <name type="scientific">Propionibacterium cyclohexanicum</name>
    <dbReference type="NCBI Taxonomy" id="64702"/>
    <lineage>
        <taxon>Bacteria</taxon>
        <taxon>Bacillati</taxon>
        <taxon>Actinomycetota</taxon>
        <taxon>Actinomycetes</taxon>
        <taxon>Propionibacteriales</taxon>
        <taxon>Propionibacteriaceae</taxon>
        <taxon>Propionibacterium</taxon>
    </lineage>
</organism>
<dbReference type="InterPro" id="IPR035906">
    <property type="entry name" value="MetI-like_sf"/>
</dbReference>
<evidence type="ECO:0000256" key="2">
    <source>
        <dbReference type="ARBA" id="ARBA00007069"/>
    </source>
</evidence>
<dbReference type="PANTHER" id="PTHR42929:SF1">
    <property type="entry name" value="INNER MEMBRANE ABC TRANSPORTER PERMEASE PROTEIN YDCU-RELATED"/>
    <property type="match status" value="1"/>
</dbReference>
<dbReference type="GO" id="GO:0055085">
    <property type="term" value="P:transmembrane transport"/>
    <property type="evidence" value="ECO:0007669"/>
    <property type="project" value="InterPro"/>
</dbReference>
<keyword evidence="4" id="KW-1003">Cell membrane</keyword>
<reference evidence="10 11" key="1">
    <citation type="submission" date="2016-10" db="EMBL/GenBank/DDBJ databases">
        <authorList>
            <person name="de Groot N.N."/>
        </authorList>
    </citation>
    <scope>NUCLEOTIDE SEQUENCE [LARGE SCALE GENOMIC DNA]</scope>
    <source>
        <strain evidence="10 11">DSM 16859</strain>
    </source>
</reference>
<evidence type="ECO:0000256" key="4">
    <source>
        <dbReference type="ARBA" id="ARBA00022475"/>
    </source>
</evidence>
<feature type="transmembrane region" description="Helical" evidence="8">
    <location>
        <begin position="201"/>
        <end position="223"/>
    </location>
</feature>
<dbReference type="GO" id="GO:0005886">
    <property type="term" value="C:plasma membrane"/>
    <property type="evidence" value="ECO:0007669"/>
    <property type="project" value="UniProtKB-SubCell"/>
</dbReference>
<comment type="subcellular location">
    <subcellularLocation>
        <location evidence="1 8">Cell membrane</location>
        <topology evidence="1 8">Multi-pass membrane protein</topology>
    </subcellularLocation>
</comment>
<evidence type="ECO:0000256" key="8">
    <source>
        <dbReference type="RuleBase" id="RU363032"/>
    </source>
</evidence>
<feature type="transmembrane region" description="Helical" evidence="8">
    <location>
        <begin position="63"/>
        <end position="91"/>
    </location>
</feature>
<feature type="transmembrane region" description="Helical" evidence="8">
    <location>
        <begin position="251"/>
        <end position="270"/>
    </location>
</feature>
<evidence type="ECO:0000256" key="7">
    <source>
        <dbReference type="ARBA" id="ARBA00023136"/>
    </source>
</evidence>
<comment type="similarity">
    <text evidence="2">Belongs to the binding-protein-dependent transport system permease family. CysTW subfamily.</text>
</comment>
<feature type="domain" description="ABC transmembrane type-1" evidence="9">
    <location>
        <begin position="63"/>
        <end position="267"/>
    </location>
</feature>
<dbReference type="InterPro" id="IPR000515">
    <property type="entry name" value="MetI-like"/>
</dbReference>
<evidence type="ECO:0000313" key="11">
    <source>
        <dbReference type="Proteomes" id="UP000198815"/>
    </source>
</evidence>
<evidence type="ECO:0000256" key="1">
    <source>
        <dbReference type="ARBA" id="ARBA00004651"/>
    </source>
</evidence>
<dbReference type="EMBL" id="FOGZ01000003">
    <property type="protein sequence ID" value="SER58708.1"/>
    <property type="molecule type" value="Genomic_DNA"/>
</dbReference>
<feature type="transmembrane region" description="Helical" evidence="8">
    <location>
        <begin position="142"/>
        <end position="166"/>
    </location>
</feature>
<keyword evidence="11" id="KW-1185">Reference proteome</keyword>
<evidence type="ECO:0000256" key="5">
    <source>
        <dbReference type="ARBA" id="ARBA00022692"/>
    </source>
</evidence>
<proteinExistence type="inferred from homology"/>
<feature type="transmembrane region" description="Helical" evidence="8">
    <location>
        <begin position="98"/>
        <end position="122"/>
    </location>
</feature>
<sequence length="279" mass="29524">MAAPTAVVLVFVAFPVFNALLFSLGFTGGINSTLAEIGQDIISTPSFAVFENLFHDSMYMRDLGATLIVTFASTVLTIGAACVISIILRLYGGYLGKLLSILAVVPLFVPVVIASWAILTFYDGTGFLRSVAASLGFSAPTWGFTLTAVTIGSVWTSLPFAVLLIAGAMQGIPDALLEAAHDAGAGNWQAIWHVLLPLAKIPLTIASTFTFIGVLGSFTVPYFTGPNSPTMLGVDLSRYFTAFNRPQQSTAQAFVVFAFASVAAGLYLWATMHSNEQTS</sequence>
<dbReference type="Proteomes" id="UP000198815">
    <property type="component" value="Unassembled WGS sequence"/>
</dbReference>
<dbReference type="STRING" id="64702.SAMN05443377_10362"/>
<keyword evidence="5 8" id="KW-0812">Transmembrane</keyword>
<dbReference type="PROSITE" id="PS50928">
    <property type="entry name" value="ABC_TM1"/>
    <property type="match status" value="1"/>
</dbReference>
<evidence type="ECO:0000256" key="6">
    <source>
        <dbReference type="ARBA" id="ARBA00022989"/>
    </source>
</evidence>
<protein>
    <submittedName>
        <fullName evidence="10">ABC-type spermidine/putrescine transport system, permease component I</fullName>
    </submittedName>
</protein>
<dbReference type="Gene3D" id="1.10.3720.10">
    <property type="entry name" value="MetI-like"/>
    <property type="match status" value="1"/>
</dbReference>
<gene>
    <name evidence="10" type="ORF">SAMN05443377_10362</name>
</gene>
<dbReference type="CDD" id="cd06261">
    <property type="entry name" value="TM_PBP2"/>
    <property type="match status" value="1"/>
</dbReference>
<accession>A0A1H9QE64</accession>